<evidence type="ECO:0000256" key="7">
    <source>
        <dbReference type="ARBA" id="ARBA00022598"/>
    </source>
</evidence>
<evidence type="ECO:0000256" key="15">
    <source>
        <dbReference type="PIRSR" id="PIRSR039102-1"/>
    </source>
</evidence>
<feature type="active site" evidence="15">
    <location>
        <position position="16"/>
    </location>
</feature>
<dbReference type="SUPFAM" id="SSF52440">
    <property type="entry name" value="PreATP-grasp domain"/>
    <property type="match status" value="1"/>
</dbReference>
<evidence type="ECO:0000313" key="19">
    <source>
        <dbReference type="EMBL" id="SDK10695.1"/>
    </source>
</evidence>
<comment type="pathway">
    <text evidence="14">Cell wall biogenesis; peptidoglycan biosynthesis.</text>
</comment>
<dbReference type="SUPFAM" id="SSF56059">
    <property type="entry name" value="Glutathione synthetase ATP-binding domain-like"/>
    <property type="match status" value="1"/>
</dbReference>
<reference evidence="20" key="1">
    <citation type="submission" date="2016-10" db="EMBL/GenBank/DDBJ databases">
        <authorList>
            <person name="Varghese N."/>
            <person name="Submissions S."/>
        </authorList>
    </citation>
    <scope>NUCLEOTIDE SEQUENCE [LARGE SCALE GENOMIC DNA]</scope>
    <source>
        <strain evidence="20">CBMB127</strain>
    </source>
</reference>
<evidence type="ECO:0000256" key="8">
    <source>
        <dbReference type="ARBA" id="ARBA00022741"/>
    </source>
</evidence>
<evidence type="ECO:0000256" key="9">
    <source>
        <dbReference type="ARBA" id="ARBA00022840"/>
    </source>
</evidence>
<dbReference type="EC" id="6.3.2.4" evidence="5 14"/>
<dbReference type="RefSeq" id="WP_091468218.1">
    <property type="nucleotide sequence ID" value="NZ_FNFX01000001.1"/>
</dbReference>
<accession>A0A1G8Z8F7</accession>
<evidence type="ECO:0000256" key="17">
    <source>
        <dbReference type="PROSITE-ProRule" id="PRU00409"/>
    </source>
</evidence>
<dbReference type="AlphaFoldDB" id="A0A1G8Z8F7"/>
<evidence type="ECO:0000256" key="16">
    <source>
        <dbReference type="PIRSR" id="PIRSR039102-3"/>
    </source>
</evidence>
<feature type="binding site" evidence="16">
    <location>
        <position position="299"/>
    </location>
    <ligand>
        <name>Mg(2+)</name>
        <dbReference type="ChEBI" id="CHEBI:18420"/>
        <label>2</label>
    </ligand>
</feature>
<dbReference type="PROSITE" id="PS50975">
    <property type="entry name" value="ATP_GRASP"/>
    <property type="match status" value="1"/>
</dbReference>
<evidence type="ECO:0000256" key="4">
    <source>
        <dbReference type="ARBA" id="ARBA00010871"/>
    </source>
</evidence>
<comment type="catalytic activity">
    <reaction evidence="13 14">
        <text>2 D-alanine + ATP = D-alanyl-D-alanine + ADP + phosphate + H(+)</text>
        <dbReference type="Rhea" id="RHEA:11224"/>
        <dbReference type="ChEBI" id="CHEBI:15378"/>
        <dbReference type="ChEBI" id="CHEBI:30616"/>
        <dbReference type="ChEBI" id="CHEBI:43474"/>
        <dbReference type="ChEBI" id="CHEBI:57416"/>
        <dbReference type="ChEBI" id="CHEBI:57822"/>
        <dbReference type="ChEBI" id="CHEBI:456216"/>
        <dbReference type="EC" id="6.3.2.4"/>
    </reaction>
</comment>
<dbReference type="InterPro" id="IPR011127">
    <property type="entry name" value="Dala_Dala_lig_N"/>
</dbReference>
<evidence type="ECO:0000256" key="6">
    <source>
        <dbReference type="ARBA" id="ARBA00022490"/>
    </source>
</evidence>
<keyword evidence="12 14" id="KW-0961">Cell wall biogenesis/degradation</keyword>
<dbReference type="NCBIfam" id="NF002378">
    <property type="entry name" value="PRK01372.1"/>
    <property type="match status" value="1"/>
</dbReference>
<gene>
    <name evidence="14" type="primary">ddl</name>
    <name evidence="19" type="ORF">SAMN05192566_0122</name>
</gene>
<dbReference type="EMBL" id="FNFX01000001">
    <property type="protein sequence ID" value="SDK10695.1"/>
    <property type="molecule type" value="Genomic_DNA"/>
</dbReference>
<dbReference type="Gene3D" id="3.40.50.20">
    <property type="match status" value="1"/>
</dbReference>
<evidence type="ECO:0000259" key="18">
    <source>
        <dbReference type="PROSITE" id="PS50975"/>
    </source>
</evidence>
<feature type="binding site" evidence="16">
    <location>
        <position position="284"/>
    </location>
    <ligand>
        <name>Mg(2+)</name>
        <dbReference type="ChEBI" id="CHEBI:18420"/>
        <label>1</label>
    </ligand>
</feature>
<evidence type="ECO:0000313" key="20">
    <source>
        <dbReference type="Proteomes" id="UP000198629"/>
    </source>
</evidence>
<dbReference type="GO" id="GO:0008716">
    <property type="term" value="F:D-alanine-D-alanine ligase activity"/>
    <property type="evidence" value="ECO:0007669"/>
    <property type="project" value="UniProtKB-UniRule"/>
</dbReference>
<feature type="active site" evidence="15">
    <location>
        <position position="176"/>
    </location>
</feature>
<protein>
    <recommendedName>
        <fullName evidence="5 14">D-alanine--D-alanine ligase</fullName>
        <ecNumber evidence="5 14">6.3.2.4</ecNumber>
    </recommendedName>
    <alternativeName>
        <fullName evidence="14">D-Ala-D-Ala ligase</fullName>
    </alternativeName>
    <alternativeName>
        <fullName evidence="14">D-alanylalanine synthetase</fullName>
    </alternativeName>
</protein>
<dbReference type="Gene3D" id="3.30.470.20">
    <property type="entry name" value="ATP-grasp fold, B domain"/>
    <property type="match status" value="1"/>
</dbReference>
<keyword evidence="8 17" id="KW-0547">Nucleotide-binding</keyword>
<comment type="function">
    <text evidence="2 14">Cell wall formation.</text>
</comment>
<dbReference type="InterPro" id="IPR013815">
    <property type="entry name" value="ATP_grasp_subdomain_1"/>
</dbReference>
<keyword evidence="20" id="KW-1185">Reference proteome</keyword>
<evidence type="ECO:0000256" key="3">
    <source>
        <dbReference type="ARBA" id="ARBA00004496"/>
    </source>
</evidence>
<feature type="domain" description="ATP-grasp" evidence="18">
    <location>
        <begin position="136"/>
        <end position="330"/>
    </location>
</feature>
<comment type="similarity">
    <text evidence="4 14">Belongs to the D-alanine--D-alanine ligase family.</text>
</comment>
<name>A0A1G8Z8F7_9PROT</name>
<dbReference type="InterPro" id="IPR011095">
    <property type="entry name" value="Dala_Dala_lig_C"/>
</dbReference>
<keyword evidence="7 14" id="KW-0436">Ligase</keyword>
<keyword evidence="6 14" id="KW-0963">Cytoplasm</keyword>
<proteinExistence type="inferred from homology"/>
<feature type="binding site" evidence="16">
    <location>
        <position position="297"/>
    </location>
    <ligand>
        <name>Mg(2+)</name>
        <dbReference type="ChEBI" id="CHEBI:18420"/>
        <label>2</label>
    </ligand>
</feature>
<evidence type="ECO:0000256" key="13">
    <source>
        <dbReference type="ARBA" id="ARBA00047614"/>
    </source>
</evidence>
<keyword evidence="16" id="KW-0464">Manganese</keyword>
<dbReference type="Pfam" id="PF07478">
    <property type="entry name" value="Dala_Dala_lig_C"/>
    <property type="match status" value="1"/>
</dbReference>
<evidence type="ECO:0000256" key="11">
    <source>
        <dbReference type="ARBA" id="ARBA00022984"/>
    </source>
</evidence>
<evidence type="ECO:0000256" key="2">
    <source>
        <dbReference type="ARBA" id="ARBA00003921"/>
    </source>
</evidence>
<dbReference type="InterPro" id="IPR000291">
    <property type="entry name" value="D-Ala_lig_Van_CS"/>
</dbReference>
<keyword evidence="9 17" id="KW-0067">ATP-binding</keyword>
<dbReference type="UniPathway" id="UPA00219"/>
<dbReference type="InterPro" id="IPR005905">
    <property type="entry name" value="D_ala_D_ala"/>
</dbReference>
<dbReference type="Gene3D" id="3.30.1490.20">
    <property type="entry name" value="ATP-grasp fold, A domain"/>
    <property type="match status" value="1"/>
</dbReference>
<dbReference type="InterPro" id="IPR016185">
    <property type="entry name" value="PreATP-grasp_dom_sf"/>
</dbReference>
<evidence type="ECO:0000256" key="5">
    <source>
        <dbReference type="ARBA" id="ARBA00012216"/>
    </source>
</evidence>
<dbReference type="GO" id="GO:0071555">
    <property type="term" value="P:cell wall organization"/>
    <property type="evidence" value="ECO:0007669"/>
    <property type="project" value="UniProtKB-KW"/>
</dbReference>
<evidence type="ECO:0000256" key="14">
    <source>
        <dbReference type="HAMAP-Rule" id="MF_00047"/>
    </source>
</evidence>
<keyword evidence="10 14" id="KW-0133">Cell shape</keyword>
<dbReference type="GO" id="GO:0005829">
    <property type="term" value="C:cytosol"/>
    <property type="evidence" value="ECO:0007669"/>
    <property type="project" value="TreeGrafter"/>
</dbReference>
<dbReference type="Pfam" id="PF01820">
    <property type="entry name" value="Dala_Dala_lig_N"/>
    <property type="match status" value="1"/>
</dbReference>
<dbReference type="NCBIfam" id="TIGR01205">
    <property type="entry name" value="D_ala_D_alaTIGR"/>
    <property type="match status" value="1"/>
</dbReference>
<dbReference type="PIRSF" id="PIRSF039102">
    <property type="entry name" value="Ddl/VanB"/>
    <property type="match status" value="1"/>
</dbReference>
<organism evidence="19 20">
    <name type="scientific">Methylophilus rhizosphaerae</name>
    <dbReference type="NCBI Taxonomy" id="492660"/>
    <lineage>
        <taxon>Bacteria</taxon>
        <taxon>Pseudomonadati</taxon>
        <taxon>Pseudomonadota</taxon>
        <taxon>Betaproteobacteria</taxon>
        <taxon>Nitrosomonadales</taxon>
        <taxon>Methylophilaceae</taxon>
        <taxon>Methylophilus</taxon>
    </lineage>
</organism>
<evidence type="ECO:0000256" key="10">
    <source>
        <dbReference type="ARBA" id="ARBA00022960"/>
    </source>
</evidence>
<comment type="cofactor">
    <cofactor evidence="1">
        <name>Mn(2+)</name>
        <dbReference type="ChEBI" id="CHEBI:29035"/>
    </cofactor>
</comment>
<comment type="subcellular location">
    <subcellularLocation>
        <location evidence="3 14">Cytoplasm</location>
    </subcellularLocation>
</comment>
<dbReference type="GO" id="GO:0008360">
    <property type="term" value="P:regulation of cell shape"/>
    <property type="evidence" value="ECO:0007669"/>
    <property type="project" value="UniProtKB-KW"/>
</dbReference>
<dbReference type="HAMAP" id="MF_00047">
    <property type="entry name" value="Dala_Dala_lig"/>
    <property type="match status" value="1"/>
</dbReference>
<dbReference type="PROSITE" id="PS00844">
    <property type="entry name" value="DALA_DALA_LIGASE_2"/>
    <property type="match status" value="1"/>
</dbReference>
<feature type="binding site" evidence="16">
    <location>
        <position position="297"/>
    </location>
    <ligand>
        <name>Mg(2+)</name>
        <dbReference type="ChEBI" id="CHEBI:18420"/>
        <label>1</label>
    </ligand>
</feature>
<keyword evidence="16" id="KW-0460">Magnesium</keyword>
<dbReference type="InterPro" id="IPR011761">
    <property type="entry name" value="ATP-grasp"/>
</dbReference>
<comment type="cofactor">
    <cofactor evidence="16">
        <name>Mg(2+)</name>
        <dbReference type="ChEBI" id="CHEBI:18420"/>
    </cofactor>
    <cofactor evidence="16">
        <name>Mn(2+)</name>
        <dbReference type="ChEBI" id="CHEBI:29035"/>
    </cofactor>
    <text evidence="16">Binds 2 magnesium or manganese ions per subunit.</text>
</comment>
<dbReference type="GO" id="GO:0046872">
    <property type="term" value="F:metal ion binding"/>
    <property type="evidence" value="ECO:0007669"/>
    <property type="project" value="UniProtKB-KW"/>
</dbReference>
<dbReference type="Proteomes" id="UP000198629">
    <property type="component" value="Unassembled WGS sequence"/>
</dbReference>
<dbReference type="PANTHER" id="PTHR23132:SF23">
    <property type="entry name" value="D-ALANINE--D-ALANINE LIGASE B"/>
    <property type="match status" value="1"/>
</dbReference>
<dbReference type="PANTHER" id="PTHR23132">
    <property type="entry name" value="D-ALANINE--D-ALANINE LIGASE"/>
    <property type="match status" value="1"/>
</dbReference>
<evidence type="ECO:0000256" key="1">
    <source>
        <dbReference type="ARBA" id="ARBA00001936"/>
    </source>
</evidence>
<keyword evidence="11 14" id="KW-0573">Peptidoglycan synthesis</keyword>
<dbReference type="GO" id="GO:0009252">
    <property type="term" value="P:peptidoglycan biosynthetic process"/>
    <property type="evidence" value="ECO:0007669"/>
    <property type="project" value="UniProtKB-UniRule"/>
</dbReference>
<feature type="active site" evidence="15">
    <location>
        <position position="308"/>
    </location>
</feature>
<sequence length="337" mass="36308">MRKLKIVVLFGGISEERDVSIASAAQVIPALRETGHEVIAMDTATGVLSKQQETKLLTEKVAVLPPDADSLALIRHAQTHILPSQDLTNVDVYFLALHGGSGENGSIQTILELANIPFTGSGSLGSAIAMDKDISKRLYLNAGIPTPAWCMTSDYSQQTLNALGLPLVVKPNAQGSTVGLSIIHAHAELDAAIDLASRFGNEIMLEQFIAGRELSVGVLDNQALGVGEIVLEPDAIFDYESKYQSGHVTEIFPADLPPAIYKQAQELALRAHKTLKLEGYSRTDFRLDSQGKLWCLETNTLPGMTSTSLMPQSAAVMGISFPDLCERICQLALRSKQ</sequence>
<dbReference type="STRING" id="492660.SAMN05192566_0122"/>
<evidence type="ECO:0000256" key="12">
    <source>
        <dbReference type="ARBA" id="ARBA00023316"/>
    </source>
</evidence>
<dbReference type="OrthoDB" id="9813261at2"/>
<keyword evidence="16" id="KW-0479">Metal-binding</keyword>
<dbReference type="GO" id="GO:0005524">
    <property type="term" value="F:ATP binding"/>
    <property type="evidence" value="ECO:0007669"/>
    <property type="project" value="UniProtKB-UniRule"/>
</dbReference>